<sequence>MYLFWILWGIDALLALVFVFVFFVGLGDGTVDSDNSLVWLVLLLGLAALLLGGYWLFMHQYTTAATLLMALLAVPAILYGLFMLLMLSGNPSGWK</sequence>
<keyword evidence="1" id="KW-1133">Transmembrane helix</keyword>
<proteinExistence type="predicted"/>
<gene>
    <name evidence="2" type="ORF">ACFS25_27480</name>
</gene>
<evidence type="ECO:0000313" key="2">
    <source>
        <dbReference type="EMBL" id="MFD2937545.1"/>
    </source>
</evidence>
<keyword evidence="3" id="KW-1185">Reference proteome</keyword>
<dbReference type="RefSeq" id="WP_381507731.1">
    <property type="nucleotide sequence ID" value="NZ_JBHUOM010000035.1"/>
</dbReference>
<name>A0ABW6AQ79_9BACT</name>
<keyword evidence="1" id="KW-0812">Transmembrane</keyword>
<reference evidence="3" key="1">
    <citation type="journal article" date="2019" name="Int. J. Syst. Evol. Microbiol.">
        <title>The Global Catalogue of Microorganisms (GCM) 10K type strain sequencing project: providing services to taxonomists for standard genome sequencing and annotation.</title>
        <authorList>
            <consortium name="The Broad Institute Genomics Platform"/>
            <consortium name="The Broad Institute Genome Sequencing Center for Infectious Disease"/>
            <person name="Wu L."/>
            <person name="Ma J."/>
        </authorList>
    </citation>
    <scope>NUCLEOTIDE SEQUENCE [LARGE SCALE GENOMIC DNA]</scope>
    <source>
        <strain evidence="3">KCTC 52490</strain>
    </source>
</reference>
<feature type="transmembrane region" description="Helical" evidence="1">
    <location>
        <begin position="63"/>
        <end position="87"/>
    </location>
</feature>
<keyword evidence="1" id="KW-0472">Membrane</keyword>
<feature type="transmembrane region" description="Helical" evidence="1">
    <location>
        <begin position="6"/>
        <end position="25"/>
    </location>
</feature>
<protein>
    <submittedName>
        <fullName evidence="2">Osmoprotectant transporter permease</fullName>
    </submittedName>
</protein>
<evidence type="ECO:0000256" key="1">
    <source>
        <dbReference type="SAM" id="Phobius"/>
    </source>
</evidence>
<organism evidence="2 3">
    <name type="scientific">Spirosoma flavum</name>
    <dbReference type="NCBI Taxonomy" id="2048557"/>
    <lineage>
        <taxon>Bacteria</taxon>
        <taxon>Pseudomonadati</taxon>
        <taxon>Bacteroidota</taxon>
        <taxon>Cytophagia</taxon>
        <taxon>Cytophagales</taxon>
        <taxon>Cytophagaceae</taxon>
        <taxon>Spirosoma</taxon>
    </lineage>
</organism>
<comment type="caution">
    <text evidence="2">The sequence shown here is derived from an EMBL/GenBank/DDBJ whole genome shotgun (WGS) entry which is preliminary data.</text>
</comment>
<accession>A0ABW6AQ79</accession>
<evidence type="ECO:0000313" key="3">
    <source>
        <dbReference type="Proteomes" id="UP001597512"/>
    </source>
</evidence>
<dbReference type="EMBL" id="JBHUOM010000035">
    <property type="protein sequence ID" value="MFD2937545.1"/>
    <property type="molecule type" value="Genomic_DNA"/>
</dbReference>
<feature type="transmembrane region" description="Helical" evidence="1">
    <location>
        <begin position="37"/>
        <end position="57"/>
    </location>
</feature>
<dbReference type="Proteomes" id="UP001597512">
    <property type="component" value="Unassembled WGS sequence"/>
</dbReference>